<dbReference type="AlphaFoldDB" id="A0A1P9WZ01"/>
<sequence length="73" mass="7822">MKRKRVDLGRLALGKETLAHMDGVQGGAWPQTSGMGGYSPTCGISCGCTSGCTHMNHCETIVTVYKSWVIPCF</sequence>
<protein>
    <submittedName>
        <fullName evidence="1">Uncharacterized protein</fullName>
    </submittedName>
</protein>
<organism evidence="1 2">
    <name type="scientific">Spirosoma montaniterrae</name>
    <dbReference type="NCBI Taxonomy" id="1178516"/>
    <lineage>
        <taxon>Bacteria</taxon>
        <taxon>Pseudomonadati</taxon>
        <taxon>Bacteroidota</taxon>
        <taxon>Cytophagia</taxon>
        <taxon>Cytophagales</taxon>
        <taxon>Cytophagaceae</taxon>
        <taxon>Spirosoma</taxon>
    </lineage>
</organism>
<dbReference type="Proteomes" id="UP000187941">
    <property type="component" value="Chromosome"/>
</dbReference>
<name>A0A1P9WZ01_9BACT</name>
<evidence type="ECO:0000313" key="1">
    <source>
        <dbReference type="EMBL" id="AQG80548.1"/>
    </source>
</evidence>
<dbReference type="KEGG" id="smon:AWR27_15180"/>
<dbReference type="RefSeq" id="WP_077131976.1">
    <property type="nucleotide sequence ID" value="NZ_CP014263.1"/>
</dbReference>
<dbReference type="EMBL" id="CP014263">
    <property type="protein sequence ID" value="AQG80548.1"/>
    <property type="molecule type" value="Genomic_DNA"/>
</dbReference>
<accession>A0A1P9WZ01</accession>
<proteinExistence type="predicted"/>
<reference evidence="1 2" key="1">
    <citation type="submission" date="2016-01" db="EMBL/GenBank/DDBJ databases">
        <authorList>
            <person name="Oliw E.H."/>
        </authorList>
    </citation>
    <scope>NUCLEOTIDE SEQUENCE [LARGE SCALE GENOMIC DNA]</scope>
    <source>
        <strain evidence="1 2">DY10</strain>
    </source>
</reference>
<dbReference type="STRING" id="1178516.AWR27_15180"/>
<evidence type="ECO:0000313" key="2">
    <source>
        <dbReference type="Proteomes" id="UP000187941"/>
    </source>
</evidence>
<keyword evidence="2" id="KW-1185">Reference proteome</keyword>
<gene>
    <name evidence="1" type="ORF">AWR27_15180</name>
</gene>